<organism evidence="2 3">
    <name type="scientific">Roseofilum casamattae BLCC-M143</name>
    <dbReference type="NCBI Taxonomy" id="3022442"/>
    <lineage>
        <taxon>Bacteria</taxon>
        <taxon>Bacillati</taxon>
        <taxon>Cyanobacteriota</taxon>
        <taxon>Cyanophyceae</taxon>
        <taxon>Desertifilales</taxon>
        <taxon>Desertifilaceae</taxon>
        <taxon>Roseofilum</taxon>
        <taxon>Roseofilum casamattae</taxon>
    </lineage>
</organism>
<protein>
    <recommendedName>
        <fullName evidence="4">Glutamine synthetase inactivating factor IF7</fullName>
    </recommendedName>
</protein>
<accession>A0ABT7C0Q3</accession>
<evidence type="ECO:0008006" key="4">
    <source>
        <dbReference type="Google" id="ProtNLM"/>
    </source>
</evidence>
<keyword evidence="3" id="KW-1185">Reference proteome</keyword>
<dbReference type="SUPFAM" id="SSF102712">
    <property type="entry name" value="JAB1/MPN domain"/>
    <property type="match status" value="1"/>
</dbReference>
<dbReference type="EMBL" id="JAQOSQ010000024">
    <property type="protein sequence ID" value="MDJ1185039.1"/>
    <property type="molecule type" value="Genomic_DNA"/>
</dbReference>
<reference evidence="2 3" key="1">
    <citation type="submission" date="2023-01" db="EMBL/GenBank/DDBJ databases">
        <title>Novel diversity within Roseofilum (Cyanobacteria; Desertifilaceae) from marine benthic mats with descriptions of four novel species.</title>
        <authorList>
            <person name="Wang Y."/>
            <person name="Berthold D.E."/>
            <person name="Hu J."/>
            <person name="Lefler F.W."/>
            <person name="Laughinghouse H.D. IV."/>
        </authorList>
    </citation>
    <scope>NUCLEOTIDE SEQUENCE [LARGE SCALE GENOMIC DNA]</scope>
    <source>
        <strain evidence="2 3">BLCC-M143</strain>
    </source>
</reference>
<comment type="caution">
    <text evidence="2">The sequence shown here is derived from an EMBL/GenBank/DDBJ whole genome shotgun (WGS) entry which is preliminary data.</text>
</comment>
<evidence type="ECO:0000313" key="2">
    <source>
        <dbReference type="EMBL" id="MDJ1185039.1"/>
    </source>
</evidence>
<dbReference type="Proteomes" id="UP001232992">
    <property type="component" value="Unassembled WGS sequence"/>
</dbReference>
<feature type="region of interest" description="Disordered" evidence="1">
    <location>
        <begin position="46"/>
        <end position="70"/>
    </location>
</feature>
<evidence type="ECO:0000313" key="3">
    <source>
        <dbReference type="Proteomes" id="UP001232992"/>
    </source>
</evidence>
<sequence length="70" mass="8010">MLPEMLSTNDRARALMTRHHHFVKNRQQSMLNRSAAEVGIDQIGDYHSHIQGKPSPSIRESYDRSNSSMS</sequence>
<dbReference type="RefSeq" id="WP_283759691.1">
    <property type="nucleotide sequence ID" value="NZ_JAQOSQ010000024.1"/>
</dbReference>
<evidence type="ECO:0000256" key="1">
    <source>
        <dbReference type="SAM" id="MobiDB-lite"/>
    </source>
</evidence>
<proteinExistence type="predicted"/>
<gene>
    <name evidence="2" type="ORF">PMH09_17775</name>
</gene>
<name>A0ABT7C0Q3_9CYAN</name>